<comment type="similarity">
    <text evidence="1">Belongs to the N(4)/N(6)-methyltransferase family. N(4) subfamily.</text>
</comment>
<accession>A0A2N9JET6</accession>
<evidence type="ECO:0000259" key="9">
    <source>
        <dbReference type="Pfam" id="PF01555"/>
    </source>
</evidence>
<evidence type="ECO:0000256" key="5">
    <source>
        <dbReference type="ARBA" id="ARBA00022747"/>
    </source>
</evidence>
<feature type="domain" description="DNA methylase N-4/N-6" evidence="9">
    <location>
        <begin position="45"/>
        <end position="286"/>
    </location>
</feature>
<dbReference type="GO" id="GO:0015667">
    <property type="term" value="F:site-specific DNA-methyltransferase (cytosine-N4-specific) activity"/>
    <property type="evidence" value="ECO:0007669"/>
    <property type="project" value="UniProtKB-EC"/>
</dbReference>
<evidence type="ECO:0000256" key="2">
    <source>
        <dbReference type="ARBA" id="ARBA00022603"/>
    </source>
</evidence>
<dbReference type="PROSITE" id="PS00093">
    <property type="entry name" value="N4_MTASE"/>
    <property type="match status" value="1"/>
</dbReference>
<evidence type="ECO:0000256" key="8">
    <source>
        <dbReference type="RuleBase" id="RU362026"/>
    </source>
</evidence>
<dbReference type="Pfam" id="PF01555">
    <property type="entry name" value="N6_N4_Mtase"/>
    <property type="match status" value="1"/>
</dbReference>
<evidence type="ECO:0000313" key="10">
    <source>
        <dbReference type="EMBL" id="SPD85886.1"/>
    </source>
</evidence>
<dbReference type="PRINTS" id="PR00508">
    <property type="entry name" value="S21N4MTFRASE"/>
</dbReference>
<comment type="catalytic activity">
    <reaction evidence="7">
        <text>a 2'-deoxycytidine in DNA + S-adenosyl-L-methionine = an N(4)-methyl-2'-deoxycytidine in DNA + S-adenosyl-L-homocysteine + H(+)</text>
        <dbReference type="Rhea" id="RHEA:16857"/>
        <dbReference type="Rhea" id="RHEA-COMP:11369"/>
        <dbReference type="Rhea" id="RHEA-COMP:13674"/>
        <dbReference type="ChEBI" id="CHEBI:15378"/>
        <dbReference type="ChEBI" id="CHEBI:57856"/>
        <dbReference type="ChEBI" id="CHEBI:59789"/>
        <dbReference type="ChEBI" id="CHEBI:85452"/>
        <dbReference type="ChEBI" id="CHEBI:137933"/>
        <dbReference type="EC" id="2.1.1.113"/>
    </reaction>
</comment>
<keyword evidence="2 10" id="KW-0489">Methyltransferase</keyword>
<dbReference type="REBASE" id="238456">
    <property type="entry name" value="M.Mgl1ORF850P"/>
</dbReference>
<keyword evidence="4" id="KW-0949">S-adenosyl-L-methionine</keyword>
<dbReference type="EMBL" id="LT985188">
    <property type="protein sequence ID" value="SPD85886.1"/>
    <property type="molecule type" value="Genomic_DNA"/>
</dbReference>
<dbReference type="AlphaFoldDB" id="A0A2N9JET6"/>
<organism evidence="10 11">
    <name type="scientific">Micropruina glycogenica</name>
    <dbReference type="NCBI Taxonomy" id="75385"/>
    <lineage>
        <taxon>Bacteria</taxon>
        <taxon>Bacillati</taxon>
        <taxon>Actinomycetota</taxon>
        <taxon>Actinomycetes</taxon>
        <taxon>Propionibacteriales</taxon>
        <taxon>Nocardioidaceae</taxon>
        <taxon>Micropruina</taxon>
    </lineage>
</organism>
<gene>
    <name evidence="10" type="primary">xcyIM</name>
    <name evidence="10" type="ORF">MPLG2_0850</name>
</gene>
<dbReference type="EC" id="2.1.1.-" evidence="8"/>
<evidence type="ECO:0000256" key="4">
    <source>
        <dbReference type="ARBA" id="ARBA00022691"/>
    </source>
</evidence>
<evidence type="ECO:0000256" key="6">
    <source>
        <dbReference type="ARBA" id="ARBA00023125"/>
    </source>
</evidence>
<dbReference type="GO" id="GO:0009307">
    <property type="term" value="P:DNA restriction-modification system"/>
    <property type="evidence" value="ECO:0007669"/>
    <property type="project" value="UniProtKB-KW"/>
</dbReference>
<name>A0A2N9JET6_9ACTN</name>
<keyword evidence="11" id="KW-1185">Reference proteome</keyword>
<proteinExistence type="inferred from homology"/>
<evidence type="ECO:0000256" key="1">
    <source>
        <dbReference type="ARBA" id="ARBA00010203"/>
    </source>
</evidence>
<evidence type="ECO:0000256" key="3">
    <source>
        <dbReference type="ARBA" id="ARBA00022679"/>
    </source>
</evidence>
<dbReference type="GO" id="GO:0003677">
    <property type="term" value="F:DNA binding"/>
    <property type="evidence" value="ECO:0007669"/>
    <property type="project" value="UniProtKB-KW"/>
</dbReference>
<dbReference type="InterPro" id="IPR029063">
    <property type="entry name" value="SAM-dependent_MTases_sf"/>
</dbReference>
<sequence length="314" mass="34149">MTMHDSPGTDRVRTPSEGVFFADGLVTLYCGSADQVLAGMPAGSVDCIVTSPPYYGLRDYQIEGQTGIEPTPAGYIEALAVVFAQARRVLADHGTLWLVLGDSYSTKKRGSDNGWESSRLSNPARVQKMQSAAMRQGRVVCFDRKAKNLLGMPWRVAFALQDQGWILRNEIVWAKSNPMPESVTDRLSCSHEKVFLFSKANRYHFNKSAVGRNPGDVWVIPTVPFAGAHFAVFPPELPRRAIAAGCRPGGVVLDMFSGSGTTGLAAAELGHRYVGVDLNPAYLELSLRTRLEQPSLTAQANAAIVNEYDNKKGA</sequence>
<dbReference type="GO" id="GO:0032259">
    <property type="term" value="P:methylation"/>
    <property type="evidence" value="ECO:0007669"/>
    <property type="project" value="UniProtKB-KW"/>
</dbReference>
<dbReference type="KEGG" id="mgg:MPLG2_0850"/>
<keyword evidence="6" id="KW-0238">DNA-binding</keyword>
<protein>
    <recommendedName>
        <fullName evidence="8">Methyltransferase</fullName>
        <ecNumber evidence="8">2.1.1.-</ecNumber>
    </recommendedName>
</protein>
<keyword evidence="3 10" id="KW-0808">Transferase</keyword>
<dbReference type="Proteomes" id="UP000238164">
    <property type="component" value="Chromosome 1"/>
</dbReference>
<evidence type="ECO:0000256" key="7">
    <source>
        <dbReference type="ARBA" id="ARBA00049120"/>
    </source>
</evidence>
<evidence type="ECO:0000313" key="11">
    <source>
        <dbReference type="Proteomes" id="UP000238164"/>
    </source>
</evidence>
<dbReference type="Gene3D" id="3.40.50.150">
    <property type="entry name" value="Vaccinia Virus protein VP39"/>
    <property type="match status" value="1"/>
</dbReference>
<dbReference type="SUPFAM" id="SSF53335">
    <property type="entry name" value="S-adenosyl-L-methionine-dependent methyltransferases"/>
    <property type="match status" value="1"/>
</dbReference>
<dbReference type="InterPro" id="IPR002941">
    <property type="entry name" value="DNA_methylase_N4/N6"/>
</dbReference>
<dbReference type="InterPro" id="IPR001091">
    <property type="entry name" value="RM_Methyltransferase"/>
</dbReference>
<dbReference type="InterPro" id="IPR017985">
    <property type="entry name" value="MeTrfase_CN4_CS"/>
</dbReference>
<reference evidence="10 11" key="1">
    <citation type="submission" date="2018-02" db="EMBL/GenBank/DDBJ databases">
        <authorList>
            <person name="Cohen D.B."/>
            <person name="Kent A.D."/>
        </authorList>
    </citation>
    <scope>NUCLEOTIDE SEQUENCE [LARGE SCALE GENOMIC DNA]</scope>
    <source>
        <strain evidence="10">1</strain>
    </source>
</reference>
<keyword evidence="5" id="KW-0680">Restriction system</keyword>
<dbReference type="GO" id="GO:0008170">
    <property type="term" value="F:N-methyltransferase activity"/>
    <property type="evidence" value="ECO:0007669"/>
    <property type="project" value="InterPro"/>
</dbReference>